<dbReference type="Proteomes" id="UP000574067">
    <property type="component" value="Unassembled WGS sequence"/>
</dbReference>
<proteinExistence type="predicted"/>
<evidence type="ECO:0008006" key="3">
    <source>
        <dbReference type="Google" id="ProtNLM"/>
    </source>
</evidence>
<sequence length="123" mass="14292">MDEQTLVQQFRDWKALAAVGKEHFAFGRDAAGLGNRHLRHVHMVPLFTPAAEQRWTQAWKRRGTRTSDRYLFYADGTPAFGYLLITLINDPGAHQVWQPQYRDFVEMIECIADNFHHHGKTPD</sequence>
<keyword evidence="2" id="KW-1185">Reference proteome</keyword>
<accession>A0A848FFP3</accession>
<evidence type="ECO:0000313" key="2">
    <source>
        <dbReference type="Proteomes" id="UP000574067"/>
    </source>
</evidence>
<dbReference type="InterPro" id="IPR020353">
    <property type="entry name" value="Toxin_YafO"/>
</dbReference>
<comment type="caution">
    <text evidence="1">The sequence shown here is derived from an EMBL/GenBank/DDBJ whole genome shotgun (WGS) entry which is preliminary data.</text>
</comment>
<organism evidence="1 2">
    <name type="scientific">Azohydromonas caseinilytica</name>
    <dbReference type="NCBI Taxonomy" id="2728836"/>
    <lineage>
        <taxon>Bacteria</taxon>
        <taxon>Pseudomonadati</taxon>
        <taxon>Pseudomonadota</taxon>
        <taxon>Betaproteobacteria</taxon>
        <taxon>Burkholderiales</taxon>
        <taxon>Sphaerotilaceae</taxon>
        <taxon>Azohydromonas</taxon>
    </lineage>
</organism>
<dbReference type="Pfam" id="PF13957">
    <property type="entry name" value="YafO_toxin"/>
    <property type="match status" value="1"/>
</dbReference>
<dbReference type="RefSeq" id="WP_169161876.1">
    <property type="nucleotide sequence ID" value="NZ_JABBFW010000014.1"/>
</dbReference>
<dbReference type="EMBL" id="JABBFW010000014">
    <property type="protein sequence ID" value="NML16970.1"/>
    <property type="molecule type" value="Genomic_DNA"/>
</dbReference>
<reference evidence="1 2" key="1">
    <citation type="submission" date="2020-04" db="EMBL/GenBank/DDBJ databases">
        <title>Azohydromonas sp. isolated from soil.</title>
        <authorList>
            <person name="Dahal R.H."/>
        </authorList>
    </citation>
    <scope>NUCLEOTIDE SEQUENCE [LARGE SCALE GENOMIC DNA]</scope>
    <source>
        <strain evidence="1 2">G-1-1-14</strain>
    </source>
</reference>
<name>A0A848FFP3_9BURK</name>
<dbReference type="AlphaFoldDB" id="A0A848FFP3"/>
<gene>
    <name evidence="1" type="ORF">HHL10_18475</name>
</gene>
<evidence type="ECO:0000313" key="1">
    <source>
        <dbReference type="EMBL" id="NML16970.1"/>
    </source>
</evidence>
<protein>
    <recommendedName>
        <fullName evidence="3">Type II toxin-antitoxin system YafO family toxin</fullName>
    </recommendedName>
</protein>